<evidence type="ECO:0000313" key="2">
    <source>
        <dbReference type="Proteomes" id="UP000053660"/>
    </source>
</evidence>
<protein>
    <submittedName>
        <fullName evidence="1">Uncharacterized protein</fullName>
    </submittedName>
</protein>
<reference evidence="1 2" key="1">
    <citation type="submission" date="2014-03" db="EMBL/GenBank/DDBJ databases">
        <title>Draft genome of the hookworm Oesophagostomum dentatum.</title>
        <authorList>
            <person name="Mitreva M."/>
        </authorList>
    </citation>
    <scope>NUCLEOTIDE SEQUENCE [LARGE SCALE GENOMIC DNA]</scope>
    <source>
        <strain evidence="1 2">OD-Hann</strain>
    </source>
</reference>
<sequence>MHGFENTLPRCLGHKHAQFDLIAFADASTEAIATSIYLYTKSSANLIMAKGRLPPIKTKPTMSKMKLDAFTLELRLLNTVSTQLRSTIQVKNIYVLMDLEIALSWIKSWPLGNIGTTIFNRLIEIAKIIQHLQDSGYRLFFGHVSSEHPPDVAPRGLDQQQLECHFWCTEPQFLQELPSVWPYKLFSADEVQLDWSENIPQVEKSERRRRREEVFVC</sequence>
<name>A0A0B1TCC6_OESDE</name>
<evidence type="ECO:0000313" key="1">
    <source>
        <dbReference type="EMBL" id="KHJ93000.1"/>
    </source>
</evidence>
<gene>
    <name evidence="1" type="ORF">OESDEN_07094</name>
</gene>
<dbReference type="Pfam" id="PF05380">
    <property type="entry name" value="Peptidase_A17"/>
    <property type="match status" value="1"/>
</dbReference>
<dbReference type="InterPro" id="IPR008042">
    <property type="entry name" value="Retrotrans_Pao"/>
</dbReference>
<dbReference type="EMBL" id="KN551005">
    <property type="protein sequence ID" value="KHJ93000.1"/>
    <property type="molecule type" value="Genomic_DNA"/>
</dbReference>
<proteinExistence type="predicted"/>
<dbReference type="OrthoDB" id="5872779at2759"/>
<organism evidence="1 2">
    <name type="scientific">Oesophagostomum dentatum</name>
    <name type="common">Nodular worm</name>
    <dbReference type="NCBI Taxonomy" id="61180"/>
    <lineage>
        <taxon>Eukaryota</taxon>
        <taxon>Metazoa</taxon>
        <taxon>Ecdysozoa</taxon>
        <taxon>Nematoda</taxon>
        <taxon>Chromadorea</taxon>
        <taxon>Rhabditida</taxon>
        <taxon>Rhabditina</taxon>
        <taxon>Rhabditomorpha</taxon>
        <taxon>Strongyloidea</taxon>
        <taxon>Strongylidae</taxon>
        <taxon>Oesophagostomum</taxon>
    </lineage>
</organism>
<keyword evidence="2" id="KW-1185">Reference proteome</keyword>
<accession>A0A0B1TCC6</accession>
<dbReference type="AlphaFoldDB" id="A0A0B1TCC6"/>
<dbReference type="Proteomes" id="UP000053660">
    <property type="component" value="Unassembled WGS sequence"/>
</dbReference>